<dbReference type="InterPro" id="IPR036388">
    <property type="entry name" value="WH-like_DNA-bd_sf"/>
</dbReference>
<sequence>MNGQTNFKLNGRIWIETPTGKVLGHGRVELLERIHASGSLRQAALQMKMSYKQAWDLVQHINGHFDDALVVLSRGGTGGGKAIVTEKGLDMIAEFKKLQEKFTEFLKQEENSIKI</sequence>
<dbReference type="SUPFAM" id="SSF46785">
    <property type="entry name" value="Winged helix' DNA-binding domain"/>
    <property type="match status" value="1"/>
</dbReference>
<dbReference type="RefSeq" id="WP_337718188.1">
    <property type="nucleotide sequence ID" value="NZ_JBBEUB010000016.1"/>
</dbReference>
<dbReference type="EMBL" id="JBBEUB010000016">
    <property type="protein sequence ID" value="MEJ2905790.1"/>
    <property type="molecule type" value="Genomic_DNA"/>
</dbReference>
<evidence type="ECO:0000313" key="1">
    <source>
        <dbReference type="EMBL" id="MEJ2905790.1"/>
    </source>
</evidence>
<evidence type="ECO:0000313" key="2">
    <source>
        <dbReference type="Proteomes" id="UP001378956"/>
    </source>
</evidence>
<dbReference type="InterPro" id="IPR036390">
    <property type="entry name" value="WH_DNA-bd_sf"/>
</dbReference>
<dbReference type="PANTHER" id="PTHR30432:SF1">
    <property type="entry name" value="DNA-BINDING TRANSCRIPTIONAL DUAL REGULATOR MODE"/>
    <property type="match status" value="1"/>
</dbReference>
<proteinExistence type="predicted"/>
<keyword evidence="2" id="KW-1185">Reference proteome</keyword>
<organism evidence="1 2">
    <name type="scientific">Pedobacter panaciterrae</name>
    <dbReference type="NCBI Taxonomy" id="363849"/>
    <lineage>
        <taxon>Bacteria</taxon>
        <taxon>Pseudomonadati</taxon>
        <taxon>Bacteroidota</taxon>
        <taxon>Sphingobacteriia</taxon>
        <taxon>Sphingobacteriales</taxon>
        <taxon>Sphingobacteriaceae</taxon>
        <taxon>Pedobacter</taxon>
    </lineage>
</organism>
<dbReference type="InterPro" id="IPR051815">
    <property type="entry name" value="Molybdate_resp_trans_reg"/>
</dbReference>
<dbReference type="Proteomes" id="UP001378956">
    <property type="component" value="Unassembled WGS sequence"/>
</dbReference>
<dbReference type="PANTHER" id="PTHR30432">
    <property type="entry name" value="TRANSCRIPTIONAL REGULATOR MODE"/>
    <property type="match status" value="1"/>
</dbReference>
<protein>
    <submittedName>
        <fullName evidence="1">ModE family transcriptional regulator</fullName>
    </submittedName>
</protein>
<accession>A0ABU8NU56</accession>
<gene>
    <name evidence="1" type="ORF">WAE58_25315</name>
</gene>
<reference evidence="1 2" key="1">
    <citation type="submission" date="2024-03" db="EMBL/GenBank/DDBJ databases">
        <title>Sequence of Lycoming College Course Isolates.</title>
        <authorList>
            <person name="Plotts O."/>
            <person name="Newman J."/>
        </authorList>
    </citation>
    <scope>NUCLEOTIDE SEQUENCE [LARGE SCALE GENOMIC DNA]</scope>
    <source>
        <strain evidence="1 2">CJB-3</strain>
    </source>
</reference>
<dbReference type="Gene3D" id="1.10.10.10">
    <property type="entry name" value="Winged helix-like DNA-binding domain superfamily/Winged helix DNA-binding domain"/>
    <property type="match status" value="1"/>
</dbReference>
<name>A0ABU8NU56_9SPHI</name>
<comment type="caution">
    <text evidence="1">The sequence shown here is derived from an EMBL/GenBank/DDBJ whole genome shotgun (WGS) entry which is preliminary data.</text>
</comment>